<comment type="similarity">
    <text evidence="1">Belongs to the carbohydrate kinase pfkB family.</text>
</comment>
<comment type="subunit">
    <text evidence="12">Homodimer.</text>
</comment>
<evidence type="ECO:0000256" key="6">
    <source>
        <dbReference type="ARBA" id="ARBA00022741"/>
    </source>
</evidence>
<accession>A0ABW5BYU3</accession>
<gene>
    <name evidence="12 14" type="primary">rbsK</name>
    <name evidence="14" type="ORF">ACFSKK_14080</name>
</gene>
<organism evidence="14 15">
    <name type="scientific">Metabacillus endolithicus</name>
    <dbReference type="NCBI Taxonomy" id="1535204"/>
    <lineage>
        <taxon>Bacteria</taxon>
        <taxon>Bacillati</taxon>
        <taxon>Bacillota</taxon>
        <taxon>Bacilli</taxon>
        <taxon>Bacillales</taxon>
        <taxon>Bacillaceae</taxon>
        <taxon>Metabacillus</taxon>
    </lineage>
</organism>
<comment type="caution">
    <text evidence="12">Lacks conserved residue(s) required for the propagation of feature annotation.</text>
</comment>
<feature type="binding site" evidence="12">
    <location>
        <begin position="41"/>
        <end position="45"/>
    </location>
    <ligand>
        <name>substrate</name>
    </ligand>
</feature>
<evidence type="ECO:0000256" key="12">
    <source>
        <dbReference type="HAMAP-Rule" id="MF_01987"/>
    </source>
</evidence>
<feature type="binding site" evidence="12">
    <location>
        <position position="238"/>
    </location>
    <ligand>
        <name>K(+)</name>
        <dbReference type="ChEBI" id="CHEBI:29103"/>
    </ligand>
</feature>
<dbReference type="HAMAP" id="MF_01987">
    <property type="entry name" value="Ribokinase"/>
    <property type="match status" value="1"/>
</dbReference>
<keyword evidence="12" id="KW-0963">Cytoplasm</keyword>
<feature type="binding site" evidence="12">
    <location>
        <position position="279"/>
    </location>
    <ligand>
        <name>K(+)</name>
        <dbReference type="ChEBI" id="CHEBI:29103"/>
    </ligand>
</feature>
<evidence type="ECO:0000256" key="5">
    <source>
        <dbReference type="ARBA" id="ARBA00022723"/>
    </source>
</evidence>
<dbReference type="CDD" id="cd01174">
    <property type="entry name" value="ribokinase"/>
    <property type="match status" value="1"/>
</dbReference>
<evidence type="ECO:0000256" key="3">
    <source>
        <dbReference type="ARBA" id="ARBA00016943"/>
    </source>
</evidence>
<dbReference type="PROSITE" id="PS00584">
    <property type="entry name" value="PFKB_KINASES_2"/>
    <property type="match status" value="1"/>
</dbReference>
<dbReference type="Gene3D" id="3.40.1190.20">
    <property type="match status" value="1"/>
</dbReference>
<comment type="function">
    <text evidence="12">Catalyzes the phosphorylation of ribose at O-5 in a reaction requiring ATP and magnesium. The resulting D-ribose-5-phosphate can then be used either for sythesis of nucleotides, histidine, and tryptophan, or as a component of the pentose phosphate pathway.</text>
</comment>
<evidence type="ECO:0000313" key="14">
    <source>
        <dbReference type="EMBL" id="MFD2214814.1"/>
    </source>
</evidence>
<feature type="binding site" evidence="12">
    <location>
        <position position="274"/>
    </location>
    <ligand>
        <name>K(+)</name>
        <dbReference type="ChEBI" id="CHEBI:29103"/>
    </ligand>
</feature>
<dbReference type="InterPro" id="IPR029056">
    <property type="entry name" value="Ribokinase-like"/>
</dbReference>
<evidence type="ECO:0000313" key="15">
    <source>
        <dbReference type="Proteomes" id="UP001597318"/>
    </source>
</evidence>
<dbReference type="PRINTS" id="PR00990">
    <property type="entry name" value="RIBOKINASE"/>
</dbReference>
<comment type="catalytic activity">
    <reaction evidence="12">
        <text>D-ribose + ATP = D-ribose 5-phosphate + ADP + H(+)</text>
        <dbReference type="Rhea" id="RHEA:13697"/>
        <dbReference type="ChEBI" id="CHEBI:15378"/>
        <dbReference type="ChEBI" id="CHEBI:30616"/>
        <dbReference type="ChEBI" id="CHEBI:47013"/>
        <dbReference type="ChEBI" id="CHEBI:78346"/>
        <dbReference type="ChEBI" id="CHEBI:456216"/>
        <dbReference type="EC" id="2.7.1.15"/>
    </reaction>
</comment>
<dbReference type="InterPro" id="IPR002139">
    <property type="entry name" value="Ribo/fructo_kinase"/>
</dbReference>
<evidence type="ECO:0000256" key="7">
    <source>
        <dbReference type="ARBA" id="ARBA00022777"/>
    </source>
</evidence>
<feature type="binding site" evidence="12">
    <location>
        <position position="185"/>
    </location>
    <ligand>
        <name>ATP</name>
        <dbReference type="ChEBI" id="CHEBI:30616"/>
    </ligand>
</feature>
<evidence type="ECO:0000256" key="2">
    <source>
        <dbReference type="ARBA" id="ARBA00012035"/>
    </source>
</evidence>
<keyword evidence="8 12" id="KW-0067">ATP-binding</keyword>
<reference evidence="15" key="1">
    <citation type="journal article" date="2019" name="Int. J. Syst. Evol. Microbiol.">
        <title>The Global Catalogue of Microorganisms (GCM) 10K type strain sequencing project: providing services to taxonomists for standard genome sequencing and annotation.</title>
        <authorList>
            <consortium name="The Broad Institute Genomics Platform"/>
            <consortium name="The Broad Institute Genome Sequencing Center for Infectious Disease"/>
            <person name="Wu L."/>
            <person name="Ma J."/>
        </authorList>
    </citation>
    <scope>NUCLEOTIDE SEQUENCE [LARGE SCALE GENOMIC DNA]</scope>
    <source>
        <strain evidence="15">CGMCC 1.15474</strain>
    </source>
</reference>
<feature type="binding site" evidence="12">
    <location>
        <position position="244"/>
    </location>
    <ligand>
        <name>substrate</name>
    </ligand>
</feature>
<evidence type="ECO:0000256" key="1">
    <source>
        <dbReference type="ARBA" id="ARBA00005380"/>
    </source>
</evidence>
<feature type="binding site" evidence="12">
    <location>
        <position position="268"/>
    </location>
    <ligand>
        <name>ATP</name>
        <dbReference type="ChEBI" id="CHEBI:30616"/>
    </ligand>
</feature>
<protein>
    <recommendedName>
        <fullName evidence="3 12">Ribokinase</fullName>
        <shortName evidence="12">RK</shortName>
        <ecNumber evidence="2 12">2.7.1.15</ecNumber>
    </recommendedName>
</protein>
<comment type="activity regulation">
    <text evidence="12">Activated by a monovalent cation that binds near, but not in, the active site. The most likely occupant of the site in vivo is potassium. Ion binding induces a conformational change that may alter substrate affinity.</text>
</comment>
<dbReference type="EC" id="2.7.1.15" evidence="2 12"/>
<evidence type="ECO:0000259" key="13">
    <source>
        <dbReference type="Pfam" id="PF00294"/>
    </source>
</evidence>
<keyword evidence="10 12" id="KW-0630">Potassium</keyword>
<evidence type="ECO:0000256" key="8">
    <source>
        <dbReference type="ARBA" id="ARBA00022840"/>
    </source>
</evidence>
<feature type="binding site" evidence="12">
    <location>
        <begin position="13"/>
        <end position="15"/>
    </location>
    <ligand>
        <name>substrate</name>
    </ligand>
</feature>
<feature type="binding site" evidence="12">
    <location>
        <begin position="243"/>
        <end position="244"/>
    </location>
    <ligand>
        <name>ATP</name>
        <dbReference type="ChEBI" id="CHEBI:30616"/>
    </ligand>
</feature>
<keyword evidence="11 12" id="KW-0119">Carbohydrate metabolism</keyword>
<feature type="binding site" evidence="12">
    <location>
        <position position="240"/>
    </location>
    <ligand>
        <name>K(+)</name>
        <dbReference type="ChEBI" id="CHEBI:29103"/>
    </ligand>
</feature>
<comment type="subcellular location">
    <subcellularLocation>
        <location evidence="12">Cytoplasm</location>
    </subcellularLocation>
</comment>
<dbReference type="EMBL" id="JBHUIK010000003">
    <property type="protein sequence ID" value="MFD2214814.1"/>
    <property type="molecule type" value="Genomic_DNA"/>
</dbReference>
<dbReference type="GO" id="GO:0004747">
    <property type="term" value="F:ribokinase activity"/>
    <property type="evidence" value="ECO:0007669"/>
    <property type="project" value="UniProtKB-EC"/>
</dbReference>
<keyword evidence="5 12" id="KW-0479">Metal-binding</keyword>
<proteinExistence type="inferred from homology"/>
<keyword evidence="6 12" id="KW-0547">Nucleotide-binding</keyword>
<comment type="similarity">
    <text evidence="12">Belongs to the carbohydrate kinase PfkB family. Ribokinase subfamily.</text>
</comment>
<evidence type="ECO:0000256" key="4">
    <source>
        <dbReference type="ARBA" id="ARBA00022679"/>
    </source>
</evidence>
<dbReference type="PANTHER" id="PTHR10584">
    <property type="entry name" value="SUGAR KINASE"/>
    <property type="match status" value="1"/>
</dbReference>
<dbReference type="PANTHER" id="PTHR10584:SF166">
    <property type="entry name" value="RIBOKINASE"/>
    <property type="match status" value="1"/>
</dbReference>
<keyword evidence="4 12" id="KW-0808">Transferase</keyword>
<dbReference type="Pfam" id="PF00294">
    <property type="entry name" value="PfkB"/>
    <property type="match status" value="1"/>
</dbReference>
<name>A0ABW5BYU3_9BACI</name>
<dbReference type="InterPro" id="IPR011877">
    <property type="entry name" value="Ribokinase"/>
</dbReference>
<keyword evidence="7 12" id="KW-0418">Kinase</keyword>
<feature type="active site" description="Proton acceptor" evidence="12">
    <location>
        <position position="244"/>
    </location>
</feature>
<dbReference type="SUPFAM" id="SSF53613">
    <property type="entry name" value="Ribokinase-like"/>
    <property type="match status" value="1"/>
</dbReference>
<dbReference type="InterPro" id="IPR002173">
    <property type="entry name" value="Carboh/pur_kinase_PfkB_CS"/>
</dbReference>
<dbReference type="NCBIfam" id="TIGR02152">
    <property type="entry name" value="D_ribokin_bact"/>
    <property type="match status" value="1"/>
</dbReference>
<evidence type="ECO:0000256" key="9">
    <source>
        <dbReference type="ARBA" id="ARBA00022842"/>
    </source>
</evidence>
<feature type="binding site" evidence="12">
    <location>
        <position position="141"/>
    </location>
    <ligand>
        <name>substrate</name>
    </ligand>
</feature>
<comment type="cofactor">
    <cofactor evidence="12">
        <name>Mg(2+)</name>
        <dbReference type="ChEBI" id="CHEBI:18420"/>
    </cofactor>
    <text evidence="12">Requires a divalent cation, most likely magnesium in vivo, as an electrophilic catalyst to aid phosphoryl group transfer. It is the chelate of the metal and the nucleotide that is the actual substrate.</text>
</comment>
<comment type="pathway">
    <text evidence="12">Carbohydrate metabolism; D-ribose degradation; D-ribose 5-phosphate from beta-D-ribopyranose: step 2/2.</text>
</comment>
<feature type="binding site" evidence="12">
    <location>
        <begin position="213"/>
        <end position="218"/>
    </location>
    <ligand>
        <name>ATP</name>
        <dbReference type="ChEBI" id="CHEBI:30616"/>
    </ligand>
</feature>
<evidence type="ECO:0000256" key="11">
    <source>
        <dbReference type="ARBA" id="ARBA00023277"/>
    </source>
</evidence>
<feature type="domain" description="Carbohydrate kinase PfkB" evidence="13">
    <location>
        <begin position="4"/>
        <end position="284"/>
    </location>
</feature>
<keyword evidence="9 12" id="KW-0460">Magnesium</keyword>
<evidence type="ECO:0000256" key="10">
    <source>
        <dbReference type="ARBA" id="ARBA00022958"/>
    </source>
</evidence>
<sequence>MKEQKVLVIGSINMDLVTQSNIVPKVGETVLGTSFFTNPGGKGANQAVAAAKLGAYVTMLGCVGEDSFGKDLLENFKCHGVNTKYIKTISNTSTGIASITLSEGDNSIIVVPGANHKLTPEMVRENEKIIAEADILLLQLEIPLESVIESVELAKKYDIPVILNPAPIQALSKELLFDVTYITPNEHEQRSLLTSDILTLEEVEQIKKKCIVTHGSKGVLIYQNQEELIPSYKVEVVDSTGAGDCFNGALAYSLSMGTELHEACRFANAVAALSVTKLGAQAGMSNLEEVDIFIKEHER</sequence>
<dbReference type="Proteomes" id="UP001597318">
    <property type="component" value="Unassembled WGS sequence"/>
</dbReference>
<dbReference type="RefSeq" id="WP_379052159.1">
    <property type="nucleotide sequence ID" value="NZ_JBHUIK010000003.1"/>
</dbReference>
<comment type="caution">
    <text evidence="14">The sequence shown here is derived from an EMBL/GenBank/DDBJ whole genome shotgun (WGS) entry which is preliminary data.</text>
</comment>
<keyword evidence="15" id="KW-1185">Reference proteome</keyword>
<dbReference type="InterPro" id="IPR011611">
    <property type="entry name" value="PfkB_dom"/>
</dbReference>
<feature type="binding site" evidence="12">
    <location>
        <position position="277"/>
    </location>
    <ligand>
        <name>K(+)</name>
        <dbReference type="ChEBI" id="CHEBI:29103"/>
    </ligand>
</feature>